<dbReference type="RefSeq" id="WP_258797232.1">
    <property type="nucleotide sequence ID" value="NZ_JANTHX010000003.1"/>
</dbReference>
<keyword evidence="2" id="KW-0808">Transferase</keyword>
<name>A0ABT1ZCA2_9MICO</name>
<accession>A0ABT1ZCA2</accession>
<gene>
    <name evidence="2" type="ORF">NUH29_02065</name>
</gene>
<comment type="caution">
    <text evidence="2">The sequence shown here is derived from an EMBL/GenBank/DDBJ whole genome shotgun (WGS) entry which is preliminary data.</text>
</comment>
<dbReference type="InterPro" id="IPR029063">
    <property type="entry name" value="SAM-dependent_MTases_sf"/>
</dbReference>
<proteinExistence type="predicted"/>
<evidence type="ECO:0000256" key="1">
    <source>
        <dbReference type="SAM" id="MobiDB-lite"/>
    </source>
</evidence>
<dbReference type="Proteomes" id="UP001205337">
    <property type="component" value="Unassembled WGS sequence"/>
</dbReference>
<evidence type="ECO:0000313" key="3">
    <source>
        <dbReference type="Proteomes" id="UP001205337"/>
    </source>
</evidence>
<reference evidence="2 3" key="1">
    <citation type="submission" date="2022-08" db="EMBL/GenBank/DDBJ databases">
        <authorList>
            <person name="Li F."/>
        </authorList>
    </citation>
    <scope>NUCLEOTIDE SEQUENCE [LARGE SCALE GENOMIC DNA]</scope>
    <source>
        <strain evidence="2 3">10F1B-8-1</strain>
    </source>
</reference>
<evidence type="ECO:0000313" key="2">
    <source>
        <dbReference type="EMBL" id="MCS0498332.1"/>
    </source>
</evidence>
<organism evidence="2 3">
    <name type="scientific">Protaetiibacter mangrovi</name>
    <dbReference type="NCBI Taxonomy" id="2970926"/>
    <lineage>
        <taxon>Bacteria</taxon>
        <taxon>Bacillati</taxon>
        <taxon>Actinomycetota</taxon>
        <taxon>Actinomycetes</taxon>
        <taxon>Micrococcales</taxon>
        <taxon>Microbacteriaceae</taxon>
        <taxon>Protaetiibacter</taxon>
    </lineage>
</organism>
<keyword evidence="2" id="KW-0489">Methyltransferase</keyword>
<protein>
    <submittedName>
        <fullName evidence="2">Class I SAM-dependent methyltransferase</fullName>
    </submittedName>
</protein>
<feature type="region of interest" description="Disordered" evidence="1">
    <location>
        <begin position="1"/>
        <end position="20"/>
    </location>
</feature>
<sequence length="231" mass="24222">MASASSELQTASSFGSGLREPYGRALRDPSRVLYLRDAHLDAPAEPVRVEVERFLAAADAGDTSLVAQTAGPVLDVGCGPGRMVRAAIMAGHLALGVDVSATAVRLGQEHGLPVLRRSVFQSLPAEGDWGTVLLIDGNIGIGGDPAVLLARCGELVDAPTGRILVETHPDPVRDRIFVGVVVDDLDHESLPFPWAEVGARALRAYAIAAGLVTVREWTAGGRSFTELARSG</sequence>
<dbReference type="GO" id="GO:0032259">
    <property type="term" value="P:methylation"/>
    <property type="evidence" value="ECO:0007669"/>
    <property type="project" value="UniProtKB-KW"/>
</dbReference>
<dbReference type="EMBL" id="JANTHX010000003">
    <property type="protein sequence ID" value="MCS0498332.1"/>
    <property type="molecule type" value="Genomic_DNA"/>
</dbReference>
<feature type="compositionally biased region" description="Polar residues" evidence="1">
    <location>
        <begin position="1"/>
        <end position="15"/>
    </location>
</feature>
<dbReference type="SUPFAM" id="SSF53335">
    <property type="entry name" value="S-adenosyl-L-methionine-dependent methyltransferases"/>
    <property type="match status" value="1"/>
</dbReference>
<dbReference type="GO" id="GO:0008168">
    <property type="term" value="F:methyltransferase activity"/>
    <property type="evidence" value="ECO:0007669"/>
    <property type="project" value="UniProtKB-KW"/>
</dbReference>
<keyword evidence="3" id="KW-1185">Reference proteome</keyword>
<dbReference type="Gene3D" id="3.40.50.150">
    <property type="entry name" value="Vaccinia Virus protein VP39"/>
    <property type="match status" value="1"/>
</dbReference>